<evidence type="ECO:0000313" key="1">
    <source>
        <dbReference type="EMBL" id="KAL0416016.1"/>
    </source>
</evidence>
<reference evidence="1" key="1">
    <citation type="submission" date="2020-06" db="EMBL/GenBank/DDBJ databases">
        <authorList>
            <person name="Li T."/>
            <person name="Hu X."/>
            <person name="Zhang T."/>
            <person name="Song X."/>
            <person name="Zhang H."/>
            <person name="Dai N."/>
            <person name="Sheng W."/>
            <person name="Hou X."/>
            <person name="Wei L."/>
        </authorList>
    </citation>
    <scope>NUCLEOTIDE SEQUENCE</scope>
    <source>
        <strain evidence="1">KEN1</strain>
        <tissue evidence="1">Leaf</tissue>
    </source>
</reference>
<proteinExistence type="predicted"/>
<gene>
    <name evidence="1" type="ORF">Slati_3433500</name>
    <name evidence="2" type="ORF">Slati_3433800</name>
</gene>
<comment type="caution">
    <text evidence="1">The sequence shown here is derived from an EMBL/GenBank/DDBJ whole genome shotgun (WGS) entry which is preliminary data.</text>
</comment>
<protein>
    <submittedName>
        <fullName evidence="1">Uncharacterized protein</fullName>
    </submittedName>
</protein>
<name>A0AAW2UF56_9LAMI</name>
<dbReference type="EMBL" id="JACGWN010000012">
    <property type="protein sequence ID" value="KAL0416019.1"/>
    <property type="molecule type" value="Genomic_DNA"/>
</dbReference>
<accession>A0AAW2UF56</accession>
<reference evidence="1" key="2">
    <citation type="journal article" date="2024" name="Plant">
        <title>Genomic evolution and insights into agronomic trait innovations of Sesamum species.</title>
        <authorList>
            <person name="Miao H."/>
            <person name="Wang L."/>
            <person name="Qu L."/>
            <person name="Liu H."/>
            <person name="Sun Y."/>
            <person name="Le M."/>
            <person name="Wang Q."/>
            <person name="Wei S."/>
            <person name="Zheng Y."/>
            <person name="Lin W."/>
            <person name="Duan Y."/>
            <person name="Cao H."/>
            <person name="Xiong S."/>
            <person name="Wang X."/>
            <person name="Wei L."/>
            <person name="Li C."/>
            <person name="Ma Q."/>
            <person name="Ju M."/>
            <person name="Zhao R."/>
            <person name="Li G."/>
            <person name="Mu C."/>
            <person name="Tian Q."/>
            <person name="Mei H."/>
            <person name="Zhang T."/>
            <person name="Gao T."/>
            <person name="Zhang H."/>
        </authorList>
    </citation>
    <scope>NUCLEOTIDE SEQUENCE</scope>
    <source>
        <strain evidence="1">KEN1</strain>
    </source>
</reference>
<sequence length="52" mass="5717">MPLGIESAVPQVRGIDGDSIHEDESPVGETTDLRMKMSNKVELNRIPTKLDP</sequence>
<dbReference type="EMBL" id="JACGWN010000012">
    <property type="protein sequence ID" value="KAL0416016.1"/>
    <property type="molecule type" value="Genomic_DNA"/>
</dbReference>
<dbReference type="AlphaFoldDB" id="A0AAW2UF56"/>
<organism evidence="1">
    <name type="scientific">Sesamum latifolium</name>
    <dbReference type="NCBI Taxonomy" id="2727402"/>
    <lineage>
        <taxon>Eukaryota</taxon>
        <taxon>Viridiplantae</taxon>
        <taxon>Streptophyta</taxon>
        <taxon>Embryophyta</taxon>
        <taxon>Tracheophyta</taxon>
        <taxon>Spermatophyta</taxon>
        <taxon>Magnoliopsida</taxon>
        <taxon>eudicotyledons</taxon>
        <taxon>Gunneridae</taxon>
        <taxon>Pentapetalae</taxon>
        <taxon>asterids</taxon>
        <taxon>lamiids</taxon>
        <taxon>Lamiales</taxon>
        <taxon>Pedaliaceae</taxon>
        <taxon>Sesamum</taxon>
    </lineage>
</organism>
<evidence type="ECO:0000313" key="2">
    <source>
        <dbReference type="EMBL" id="KAL0416019.1"/>
    </source>
</evidence>